<accession>A0A8T0XPG5</accession>
<gene>
    <name evidence="3" type="ORF">PVAP13_1KG338705</name>
</gene>
<feature type="chain" id="PRO_5035946004" description="Secreted protein" evidence="2">
    <location>
        <begin position="28"/>
        <end position="155"/>
    </location>
</feature>
<feature type="region of interest" description="Disordered" evidence="1">
    <location>
        <begin position="42"/>
        <end position="72"/>
    </location>
</feature>
<keyword evidence="2" id="KW-0732">Signal</keyword>
<evidence type="ECO:0000256" key="2">
    <source>
        <dbReference type="SAM" id="SignalP"/>
    </source>
</evidence>
<feature type="compositionally biased region" description="Low complexity" evidence="1">
    <location>
        <begin position="42"/>
        <end position="54"/>
    </location>
</feature>
<evidence type="ECO:0000313" key="4">
    <source>
        <dbReference type="Proteomes" id="UP000823388"/>
    </source>
</evidence>
<dbReference type="EMBL" id="CM029037">
    <property type="protein sequence ID" value="KAG2659094.1"/>
    <property type="molecule type" value="Genomic_DNA"/>
</dbReference>
<protein>
    <recommendedName>
        <fullName evidence="5">Secreted protein</fullName>
    </recommendedName>
</protein>
<organism evidence="3 4">
    <name type="scientific">Panicum virgatum</name>
    <name type="common">Blackwell switchgrass</name>
    <dbReference type="NCBI Taxonomy" id="38727"/>
    <lineage>
        <taxon>Eukaryota</taxon>
        <taxon>Viridiplantae</taxon>
        <taxon>Streptophyta</taxon>
        <taxon>Embryophyta</taxon>
        <taxon>Tracheophyta</taxon>
        <taxon>Spermatophyta</taxon>
        <taxon>Magnoliopsida</taxon>
        <taxon>Liliopsida</taxon>
        <taxon>Poales</taxon>
        <taxon>Poaceae</taxon>
        <taxon>PACMAD clade</taxon>
        <taxon>Panicoideae</taxon>
        <taxon>Panicodae</taxon>
        <taxon>Paniceae</taxon>
        <taxon>Panicinae</taxon>
        <taxon>Panicum</taxon>
        <taxon>Panicum sect. Hiantes</taxon>
    </lineage>
</organism>
<feature type="signal peptide" evidence="2">
    <location>
        <begin position="1"/>
        <end position="27"/>
    </location>
</feature>
<dbReference type="AlphaFoldDB" id="A0A8T0XPG5"/>
<name>A0A8T0XPG5_PANVG</name>
<feature type="compositionally biased region" description="Basic residues" evidence="1">
    <location>
        <begin position="129"/>
        <end position="139"/>
    </location>
</feature>
<feature type="region of interest" description="Disordered" evidence="1">
    <location>
        <begin position="87"/>
        <end position="112"/>
    </location>
</feature>
<evidence type="ECO:0008006" key="5">
    <source>
        <dbReference type="Google" id="ProtNLM"/>
    </source>
</evidence>
<keyword evidence="4" id="KW-1185">Reference proteome</keyword>
<reference evidence="3" key="1">
    <citation type="submission" date="2020-05" db="EMBL/GenBank/DDBJ databases">
        <title>WGS assembly of Panicum virgatum.</title>
        <authorList>
            <person name="Lovell J.T."/>
            <person name="Jenkins J."/>
            <person name="Shu S."/>
            <person name="Juenger T.E."/>
            <person name="Schmutz J."/>
        </authorList>
    </citation>
    <scope>NUCLEOTIDE SEQUENCE</scope>
    <source>
        <strain evidence="3">AP13</strain>
    </source>
</reference>
<comment type="caution">
    <text evidence="3">The sequence shown here is derived from an EMBL/GenBank/DDBJ whole genome shotgun (WGS) entry which is preliminary data.</text>
</comment>
<proteinExistence type="predicted"/>
<evidence type="ECO:0000256" key="1">
    <source>
        <dbReference type="SAM" id="MobiDB-lite"/>
    </source>
</evidence>
<dbReference type="Proteomes" id="UP000823388">
    <property type="component" value="Chromosome 1K"/>
</dbReference>
<evidence type="ECO:0000313" key="3">
    <source>
        <dbReference type="EMBL" id="KAG2659094.1"/>
    </source>
</evidence>
<feature type="region of interest" description="Disordered" evidence="1">
    <location>
        <begin position="125"/>
        <end position="155"/>
    </location>
</feature>
<sequence length="155" mass="16276">MVWVAARLGVEASAGATPLLLLPGAAAQQGVCVREQLGAAQAAPRAATTGSARAATRRPAQRGGQHWCRTPPPGAKCGGAAWRARAQGSCPPNWEREQKLAGDPSLPSSSHSCCYSRGAKVVAFPRPTGRGRRLTRGRQRPSPSDFVSKITINQQ</sequence>